<evidence type="ECO:0000259" key="6">
    <source>
        <dbReference type="Pfam" id="PF01869"/>
    </source>
</evidence>
<comment type="cofactor">
    <cofactor evidence="1">
        <name>[4Fe-4S] cluster</name>
        <dbReference type="ChEBI" id="CHEBI:49883"/>
    </cofactor>
</comment>
<proteinExistence type="predicted"/>
<evidence type="ECO:0000256" key="5">
    <source>
        <dbReference type="SAM" id="MobiDB-lite"/>
    </source>
</evidence>
<dbReference type="Gene3D" id="3.30.420.40">
    <property type="match status" value="2"/>
</dbReference>
<keyword evidence="3" id="KW-0408">Iron</keyword>
<dbReference type="InterPro" id="IPR002731">
    <property type="entry name" value="ATPase_BadF"/>
</dbReference>
<gene>
    <name evidence="7" type="ORF">IMF26_03210</name>
</gene>
<feature type="region of interest" description="Disordered" evidence="5">
    <location>
        <begin position="1"/>
        <end position="20"/>
    </location>
</feature>
<dbReference type="KEGG" id="fcz:IMF26_03210"/>
<dbReference type="Pfam" id="PF01869">
    <property type="entry name" value="BcrAD_BadFG"/>
    <property type="match status" value="1"/>
</dbReference>
<dbReference type="PANTHER" id="PTHR32329:SF7">
    <property type="entry name" value="ACTIVATOR OF 2-HYDROXYACYL-COA-HYDRATASE"/>
    <property type="match status" value="1"/>
</dbReference>
<protein>
    <submittedName>
        <fullName evidence="7">2-hydroxyglutaryl-CoA dehydratase</fullName>
    </submittedName>
</protein>
<evidence type="ECO:0000256" key="2">
    <source>
        <dbReference type="ARBA" id="ARBA00022723"/>
    </source>
</evidence>
<keyword evidence="4" id="KW-0411">Iron-sulfur</keyword>
<dbReference type="CDD" id="cd24035">
    <property type="entry name" value="ASKHA_NBD_O66634-like_rpt2"/>
    <property type="match status" value="1"/>
</dbReference>
<evidence type="ECO:0000256" key="3">
    <source>
        <dbReference type="ARBA" id="ARBA00023004"/>
    </source>
</evidence>
<reference evidence="7" key="1">
    <citation type="submission" date="2020-10" db="EMBL/GenBank/DDBJ databases">
        <authorList>
            <person name="Kadnikov V."/>
            <person name="Beletsky A.V."/>
            <person name="Mardanov A.V."/>
            <person name="Karnachuk O.V."/>
            <person name="Ravin N.V."/>
        </authorList>
    </citation>
    <scope>NUCLEOTIDE SEQUENCE</scope>
    <source>
        <strain evidence="7">Bu02</strain>
    </source>
</reference>
<dbReference type="InterPro" id="IPR043129">
    <property type="entry name" value="ATPase_NBD"/>
</dbReference>
<evidence type="ECO:0000313" key="7">
    <source>
        <dbReference type="EMBL" id="QUL99090.1"/>
    </source>
</evidence>
<dbReference type="InterPro" id="IPR008275">
    <property type="entry name" value="CoA_E_activase_dom"/>
</dbReference>
<dbReference type="EMBL" id="CP062796">
    <property type="protein sequence ID" value="QUL99090.1"/>
    <property type="molecule type" value="Genomic_DNA"/>
</dbReference>
<dbReference type="SUPFAM" id="SSF53067">
    <property type="entry name" value="Actin-like ATPase domain"/>
    <property type="match status" value="1"/>
</dbReference>
<dbReference type="NCBIfam" id="TIGR00241">
    <property type="entry name" value="CoA_E_activ"/>
    <property type="match status" value="1"/>
</dbReference>
<organism evidence="7">
    <name type="scientific">Candidatus Fermentithermobacillus carboniphilus</name>
    <dbReference type="NCBI Taxonomy" id="3085328"/>
    <lineage>
        <taxon>Bacteria</taxon>
        <taxon>Bacillati</taxon>
        <taxon>Bacillota</taxon>
        <taxon>Candidatus Fermentithermobacillia</taxon>
        <taxon>Candidatus Fermentithermobacillales</taxon>
        <taxon>Candidatus Fermentithermobacillaceae</taxon>
        <taxon>Candidatus Fermentithermobacillus</taxon>
    </lineage>
</organism>
<reference evidence="7" key="2">
    <citation type="journal article" date="2023" name="Biology">
        <title>Prokaryotic Life Associated with Coal-Fire Gas Vents Revealed by Metagenomics.</title>
        <authorList>
            <person name="Kadnikov V.V."/>
            <person name="Mardanov A.V."/>
            <person name="Beletsky A.V."/>
            <person name="Karnachuk O.V."/>
            <person name="Ravin N.V."/>
        </authorList>
    </citation>
    <scope>NUCLEOTIDE SEQUENCE</scope>
    <source>
        <strain evidence="7">Bu02</strain>
    </source>
</reference>
<name>A0AAT9LGW9_9FIRM</name>
<dbReference type="GO" id="GO:0046872">
    <property type="term" value="F:metal ion binding"/>
    <property type="evidence" value="ECO:0007669"/>
    <property type="project" value="UniProtKB-KW"/>
</dbReference>
<evidence type="ECO:0000256" key="1">
    <source>
        <dbReference type="ARBA" id="ARBA00001966"/>
    </source>
</evidence>
<dbReference type="AlphaFoldDB" id="A0AAT9LGW9"/>
<keyword evidence="2" id="KW-0479">Metal-binding</keyword>
<sequence length="367" mass="39748">MNEDTAIKGTKERVHNSGDRELYGSKRPLARLENRFLGIDVGSVTTKIVLIGEDGDIIFEDYIRNQGGPIGALQEGFRHLQSCGFVDSIRMVGATGSGRELARVLIGADTVKNEISSHAKAASFLFPDVGTVIDIGGQDSKIIFFRDGYPVGFNMNTVCAAGTGSFLDHQASRLGIPIEEFGDWALRSDSPARIAGRCGVFAESDLIHKQQMGYRKEDLIAGLCMALATNYVTNVARGQPIRPRVLFQGGVAANVGMLRALEKKLGVEITVPPHFKVMGAWGAALLAREKYMETGGKTAFRGVNKIATFSARTRGFVCDDCANSCEVQEILIDREPVARWGSKCGKWEDLSMESPIGEERDAGGLPT</sequence>
<dbReference type="GO" id="GO:0051536">
    <property type="term" value="F:iron-sulfur cluster binding"/>
    <property type="evidence" value="ECO:0007669"/>
    <property type="project" value="UniProtKB-KW"/>
</dbReference>
<dbReference type="PANTHER" id="PTHR32329">
    <property type="entry name" value="BIFUNCTIONAL PROTEIN [INCLUDES 2-HYDROXYACYL-COA DEHYDRATASE (N-TER) AND ITS ACTIVATOR DOMAIN (C_TERM)-RELATED"/>
    <property type="match status" value="1"/>
</dbReference>
<accession>A0AAT9LGW9</accession>
<evidence type="ECO:0000256" key="4">
    <source>
        <dbReference type="ARBA" id="ARBA00023014"/>
    </source>
</evidence>
<dbReference type="InterPro" id="IPR051805">
    <property type="entry name" value="Dehydratase_Activator_Redct"/>
</dbReference>
<feature type="domain" description="ATPase BadF/BadG/BcrA/BcrD type" evidence="6">
    <location>
        <begin position="37"/>
        <end position="287"/>
    </location>
</feature>